<evidence type="ECO:0000256" key="6">
    <source>
        <dbReference type="ARBA" id="ARBA00022777"/>
    </source>
</evidence>
<accession>A0ABP9VMM7</accession>
<keyword evidence="3" id="KW-0597">Phosphoprotein</keyword>
<keyword evidence="4" id="KW-0808">Transferase</keyword>
<dbReference type="CDD" id="cd00082">
    <property type="entry name" value="HisKA"/>
    <property type="match status" value="1"/>
</dbReference>
<feature type="domain" description="Histidine kinase" evidence="9">
    <location>
        <begin position="230"/>
        <end position="437"/>
    </location>
</feature>
<evidence type="ECO:0000256" key="3">
    <source>
        <dbReference type="ARBA" id="ARBA00022553"/>
    </source>
</evidence>
<dbReference type="PROSITE" id="PS50109">
    <property type="entry name" value="HIS_KIN"/>
    <property type="match status" value="1"/>
</dbReference>
<keyword evidence="5" id="KW-0547">Nucleotide-binding</keyword>
<organism evidence="10 11">
    <name type="scientific">Novipirellula caenicola</name>
    <dbReference type="NCBI Taxonomy" id="1536901"/>
    <lineage>
        <taxon>Bacteria</taxon>
        <taxon>Pseudomonadati</taxon>
        <taxon>Planctomycetota</taxon>
        <taxon>Planctomycetia</taxon>
        <taxon>Pirellulales</taxon>
        <taxon>Pirellulaceae</taxon>
        <taxon>Novipirellula</taxon>
    </lineage>
</organism>
<dbReference type="InterPro" id="IPR004358">
    <property type="entry name" value="Sig_transdc_His_kin-like_C"/>
</dbReference>
<dbReference type="InterPro" id="IPR005467">
    <property type="entry name" value="His_kinase_dom"/>
</dbReference>
<dbReference type="SMART" id="SM00388">
    <property type="entry name" value="HisKA"/>
    <property type="match status" value="1"/>
</dbReference>
<dbReference type="InterPro" id="IPR003661">
    <property type="entry name" value="HisK_dim/P_dom"/>
</dbReference>
<evidence type="ECO:0000256" key="7">
    <source>
        <dbReference type="ARBA" id="ARBA00022840"/>
    </source>
</evidence>
<reference evidence="10 11" key="1">
    <citation type="submission" date="2024-02" db="EMBL/GenBank/DDBJ databases">
        <title>Rhodopirellula caenicola NBRC 110016.</title>
        <authorList>
            <person name="Ichikawa N."/>
            <person name="Katano-Makiyama Y."/>
            <person name="Hidaka K."/>
        </authorList>
    </citation>
    <scope>NUCLEOTIDE SEQUENCE [LARGE SCALE GENOMIC DNA]</scope>
    <source>
        <strain evidence="10 11">NBRC 110016</strain>
    </source>
</reference>
<dbReference type="InterPro" id="IPR036890">
    <property type="entry name" value="HATPase_C_sf"/>
</dbReference>
<evidence type="ECO:0000313" key="10">
    <source>
        <dbReference type="EMBL" id="GAA5506442.1"/>
    </source>
</evidence>
<evidence type="ECO:0000256" key="5">
    <source>
        <dbReference type="ARBA" id="ARBA00022741"/>
    </source>
</evidence>
<evidence type="ECO:0000256" key="4">
    <source>
        <dbReference type="ARBA" id="ARBA00022679"/>
    </source>
</evidence>
<dbReference type="Proteomes" id="UP001416858">
    <property type="component" value="Unassembled WGS sequence"/>
</dbReference>
<dbReference type="PRINTS" id="PR00344">
    <property type="entry name" value="BCTRLSENSOR"/>
</dbReference>
<proteinExistence type="predicted"/>
<dbReference type="Gene3D" id="3.30.565.10">
    <property type="entry name" value="Histidine kinase-like ATPase, C-terminal domain"/>
    <property type="match status" value="1"/>
</dbReference>
<keyword evidence="11" id="KW-1185">Reference proteome</keyword>
<evidence type="ECO:0000256" key="2">
    <source>
        <dbReference type="ARBA" id="ARBA00012438"/>
    </source>
</evidence>
<comment type="caution">
    <text evidence="10">The sequence shown here is derived from an EMBL/GenBank/DDBJ whole genome shotgun (WGS) entry which is preliminary data.</text>
</comment>
<dbReference type="RefSeq" id="WP_345683388.1">
    <property type="nucleotide sequence ID" value="NZ_BAABRO010000003.1"/>
</dbReference>
<protein>
    <recommendedName>
        <fullName evidence="2">histidine kinase</fullName>
        <ecNumber evidence="2">2.7.13.3</ecNumber>
    </recommendedName>
</protein>
<dbReference type="Gene3D" id="1.10.287.130">
    <property type="match status" value="1"/>
</dbReference>
<dbReference type="PANTHER" id="PTHR43065:SF10">
    <property type="entry name" value="PEROXIDE STRESS-ACTIVATED HISTIDINE KINASE MAK3"/>
    <property type="match status" value="1"/>
</dbReference>
<dbReference type="InterPro" id="IPR003594">
    <property type="entry name" value="HATPase_dom"/>
</dbReference>
<keyword evidence="6" id="KW-0418">Kinase</keyword>
<dbReference type="PANTHER" id="PTHR43065">
    <property type="entry name" value="SENSOR HISTIDINE KINASE"/>
    <property type="match status" value="1"/>
</dbReference>
<gene>
    <name evidence="10" type="primary">sasA_5</name>
    <name evidence="10" type="ORF">Rcae01_01895</name>
</gene>
<keyword evidence="8" id="KW-0902">Two-component regulatory system</keyword>
<dbReference type="SMART" id="SM00387">
    <property type="entry name" value="HATPase_c"/>
    <property type="match status" value="1"/>
</dbReference>
<dbReference type="SUPFAM" id="SSF55874">
    <property type="entry name" value="ATPase domain of HSP90 chaperone/DNA topoisomerase II/histidine kinase"/>
    <property type="match status" value="1"/>
</dbReference>
<evidence type="ECO:0000313" key="11">
    <source>
        <dbReference type="Proteomes" id="UP001416858"/>
    </source>
</evidence>
<evidence type="ECO:0000256" key="1">
    <source>
        <dbReference type="ARBA" id="ARBA00000085"/>
    </source>
</evidence>
<dbReference type="SUPFAM" id="SSF47384">
    <property type="entry name" value="Homodimeric domain of signal transducing histidine kinase"/>
    <property type="match status" value="1"/>
</dbReference>
<dbReference type="EC" id="2.7.13.3" evidence="2"/>
<evidence type="ECO:0000256" key="8">
    <source>
        <dbReference type="ARBA" id="ARBA00023012"/>
    </source>
</evidence>
<sequence length="438" mass="47329">MSPTHLLPSLRFESSRWWLPRSLVATECLTGVLLRSHETDLLAAGEQGVEGGVSQSPDPITLQRTIAALRTDPPLLIFAAASFPGDSTSLTGLAAWLAENAITPFSEGDAFLGAPVITSAIRSRWSELDAYFRTLPVEQWLAEATLWLEVTGPSVAASWRDRWPSVTFTAAELNGVAPSPTPGMAAAEIAAADSLHQLARQMQHTRTLERSFDRRLHTQKLAALKQFAYGLSHEINNPLANISTRAQQLKQGEADPQRSASLQKIVDQVYRAHQMIADLMFYANPPLPETSQCDLNKLVRSVADEFVDEADSLSIRLETETSVDELVLDLDEPMFGEALRVLLRNSIEAIGSSGTIVVSVVSEATRILIHVADSGPGLSRAAREHAFDPYFSGREAGRGLGLGLCRAYRIAKLHNADITLAGGAAGCVATITMGRSPA</sequence>
<dbReference type="EMBL" id="BAABRO010000003">
    <property type="protein sequence ID" value="GAA5506442.1"/>
    <property type="molecule type" value="Genomic_DNA"/>
</dbReference>
<comment type="catalytic activity">
    <reaction evidence="1">
        <text>ATP + protein L-histidine = ADP + protein N-phospho-L-histidine.</text>
        <dbReference type="EC" id="2.7.13.3"/>
    </reaction>
</comment>
<dbReference type="InterPro" id="IPR036097">
    <property type="entry name" value="HisK_dim/P_sf"/>
</dbReference>
<dbReference type="Pfam" id="PF00512">
    <property type="entry name" value="HisKA"/>
    <property type="match status" value="1"/>
</dbReference>
<name>A0ABP9VMM7_9BACT</name>
<evidence type="ECO:0000259" key="9">
    <source>
        <dbReference type="PROSITE" id="PS50109"/>
    </source>
</evidence>
<keyword evidence="7" id="KW-0067">ATP-binding</keyword>
<dbReference type="Pfam" id="PF02518">
    <property type="entry name" value="HATPase_c"/>
    <property type="match status" value="1"/>
</dbReference>